<dbReference type="AlphaFoldDB" id="A0A9N9G3R9"/>
<dbReference type="SMART" id="SM00368">
    <property type="entry name" value="LRR_RI"/>
    <property type="match status" value="5"/>
</dbReference>
<dbReference type="Pfam" id="PF25353">
    <property type="entry name" value="PH_2nd_LRR"/>
    <property type="match status" value="1"/>
</dbReference>
<organism evidence="4 5">
    <name type="scientific">Paraglomus occultum</name>
    <dbReference type="NCBI Taxonomy" id="144539"/>
    <lineage>
        <taxon>Eukaryota</taxon>
        <taxon>Fungi</taxon>
        <taxon>Fungi incertae sedis</taxon>
        <taxon>Mucoromycota</taxon>
        <taxon>Glomeromycotina</taxon>
        <taxon>Glomeromycetes</taxon>
        <taxon>Paraglomerales</taxon>
        <taxon>Paraglomeraceae</taxon>
        <taxon>Paraglomus</taxon>
    </lineage>
</organism>
<feature type="domain" description="LRR-containing protein second PH" evidence="3">
    <location>
        <begin position="176"/>
        <end position="271"/>
    </location>
</feature>
<dbReference type="PANTHER" id="PTHR24112">
    <property type="entry name" value="LEUCINE-RICH REPEAT, ISOFORM F-RELATED"/>
    <property type="match status" value="1"/>
</dbReference>
<dbReference type="OrthoDB" id="120976at2759"/>
<name>A0A9N9G3R9_9GLOM</name>
<dbReference type="InterPro" id="IPR051279">
    <property type="entry name" value="PP1-Reg/Actin-Interact_Protein"/>
</dbReference>
<evidence type="ECO:0000313" key="5">
    <source>
        <dbReference type="Proteomes" id="UP000789572"/>
    </source>
</evidence>
<dbReference type="InterPro" id="IPR032675">
    <property type="entry name" value="LRR_dom_sf"/>
</dbReference>
<feature type="region of interest" description="Disordered" evidence="2">
    <location>
        <begin position="1"/>
        <end position="26"/>
    </location>
</feature>
<proteinExistence type="predicted"/>
<reference evidence="4" key="1">
    <citation type="submission" date="2021-06" db="EMBL/GenBank/DDBJ databases">
        <authorList>
            <person name="Kallberg Y."/>
            <person name="Tangrot J."/>
            <person name="Rosling A."/>
        </authorList>
    </citation>
    <scope>NUCLEOTIDE SEQUENCE</scope>
    <source>
        <strain evidence="4">IA702</strain>
    </source>
</reference>
<dbReference type="Proteomes" id="UP000789572">
    <property type="component" value="Unassembled WGS sequence"/>
</dbReference>
<comment type="caution">
    <text evidence="4">The sequence shown here is derived from an EMBL/GenBank/DDBJ whole genome shotgun (WGS) entry which is preliminary data.</text>
</comment>
<sequence length="893" mass="99677">MKIFSSASMLSNPFQRDRPQSFSSNHFRDAQHEGRITYERRGRMKKKKTRYVVLTKEHLLKFSDPKNAYEVSEKWLIDSTTNYFKDIPSAHVLIQLKCIVSIRHNTIEWVGKLKETLKELSSFNDDLGRAVAYDLGGIDSQSKKSFEGRTLYRVLFARSDSIINSKDTYFENAQLSLLAIGETRIHFITNGNVRTDGLLIIKKIIVDGLDDTVQLILQSPLEPAYSILISSVCSELIIAGIRQAIATLAPFYEIPIKGTAAAHVKQQELPATASVGCDESFKTLLKAYCDALLIDPNRIIITTTSQGNIDPAGLQITVCSPKNHIKDPYSVKELFAIFRSLRCNTSIIEISFKSVDLSNLEVVDNNIVDVQEDQNGMDVFLNGVTMLTSELYYLITTNNYLIKLDLTDCNIKANNVRLGALAAIGLAINTGKTKLEMLHLGGNVITKPDRLVIEQGIREREQAIKELDISSPPPQNRSQTDSENPMMRTECVFKMIQVLLDLDVVRDTLEYLNISNNELSSNVVTALAEFTALKTFKMANMKCTTAFDLTQISSNVLEELELSGTPLTPNTIDVLSSFIRESSSDCLKTLSIENCQVNSEAFDKLCSAISESQKLNIELNVGNNPLLKNFGVFINIFRQNKTPYYLSIDSISWEGRRLVSLFDELGHNTSLKSLSIAKPIFGDASGNAQMGDDTVAPMNDDVARAMSEFLTKNKTLEELNISGNGKNMYGHKLAIAFDGLEKNGNLKIIDVSGNNLGKTGIASFSRAISANMSLKEIFIDDNQIEEEGLNILLDAIISKNTSIIRCPHPSKDLRQLSRSILTRLQNSAFHIARMEAAITIAIGSTRANEKATLTEMRRLHKELQNLEVGIKTKLDELDRVLRAREERDKMWPD</sequence>
<evidence type="ECO:0000256" key="1">
    <source>
        <dbReference type="SAM" id="Coils"/>
    </source>
</evidence>
<feature type="compositionally biased region" description="Polar residues" evidence="2">
    <location>
        <begin position="1"/>
        <end position="25"/>
    </location>
</feature>
<dbReference type="Pfam" id="PF13516">
    <property type="entry name" value="LRR_6"/>
    <property type="match status" value="1"/>
</dbReference>
<evidence type="ECO:0000313" key="4">
    <source>
        <dbReference type="EMBL" id="CAG8577992.1"/>
    </source>
</evidence>
<evidence type="ECO:0000259" key="3">
    <source>
        <dbReference type="Pfam" id="PF25353"/>
    </source>
</evidence>
<gene>
    <name evidence="4" type="ORF">POCULU_LOCUS6339</name>
</gene>
<feature type="region of interest" description="Disordered" evidence="2">
    <location>
        <begin position="465"/>
        <end position="484"/>
    </location>
</feature>
<evidence type="ECO:0000256" key="2">
    <source>
        <dbReference type="SAM" id="MobiDB-lite"/>
    </source>
</evidence>
<keyword evidence="1" id="KW-0175">Coiled coil</keyword>
<dbReference type="EMBL" id="CAJVPJ010001146">
    <property type="protein sequence ID" value="CAG8577992.1"/>
    <property type="molecule type" value="Genomic_DNA"/>
</dbReference>
<protein>
    <submittedName>
        <fullName evidence="4">1363_t:CDS:1</fullName>
    </submittedName>
</protein>
<dbReference type="InterPro" id="IPR057334">
    <property type="entry name" value="PH_2nd_LRR"/>
</dbReference>
<keyword evidence="5" id="KW-1185">Reference proteome</keyword>
<dbReference type="Gene3D" id="3.80.10.10">
    <property type="entry name" value="Ribonuclease Inhibitor"/>
    <property type="match status" value="1"/>
</dbReference>
<feature type="coiled-coil region" evidence="1">
    <location>
        <begin position="846"/>
        <end position="876"/>
    </location>
</feature>
<dbReference type="SUPFAM" id="SSF52047">
    <property type="entry name" value="RNI-like"/>
    <property type="match status" value="2"/>
</dbReference>
<dbReference type="InterPro" id="IPR001611">
    <property type="entry name" value="Leu-rich_rpt"/>
</dbReference>
<accession>A0A9N9G3R9</accession>